<dbReference type="HOGENOM" id="CLU_004652_0_1_1"/>
<evidence type="ECO:0000256" key="7">
    <source>
        <dbReference type="SAM" id="Coils"/>
    </source>
</evidence>
<evidence type="ECO:0000259" key="8">
    <source>
        <dbReference type="Pfam" id="PF05127"/>
    </source>
</evidence>
<sequence>MQTEVILHSEIQKSITSNYRLLIVMKNTHMNSCKISKIHSTLCELTVGPRPSILYLHKKDVCTEVAEDLKLHTDFVLHKDVDRILGNTFSMLILQDFEKAMPNLVAKAVEAVKGGGIVIFLTTTSQFIDFKSSYEKVDEIGNARIIENKKTEKKSGSIENVENKNIEESSETNVCKENSVNSQDLKQKIGDQNIEKSNITEEKNDNLSEMNFESVLTGRFCGRMYKSLQNCENIIFIDDNYKIIKKYTESSDSAIKNQIMQSKNTEKKETVEPTTNEKIMIDSNIKEMHIKDIQSEINEKLKAKLFNKAKTPDQRLSIETLESILRERNFKTVVSLTASRGRGKSATLGLTIALALHMSFSNIFIASPAVENIATVFSFISIGLESLGYKKKIHYDEIYTTRNKKRYICKVNFRSKYVKQTVQYVDPYEKLCYLPDLMVIDEAACIPIPFLRRFLDANLVFMASTINGYEGTGRSLALKLFSDLEKKSIDKDSPFVFKKLVLNQPIRYAENDPIERWLNSTLLLYATPSFGINCAVPSDCVLYKVNRDILFSYHPVAETFLNELVSIFVASHYKNSPNDLLSLGDLDNRSVFVLVSKNLNNGLPKIIAALEVSYENIFENFVDGPTEYDNVNVSYDYENRFIHNVVKWKSKNIKKENVGTESANKTVNKNSAKCKNENFNTKNFEKENISNQINQKSSEKENIINQINQKSSEKENIINHINQKNAYNKITENNICCIGENKLSKKMKRFVAQGGNRDGNLVPWTLFENYLSDDFLFLKGVRIVRIAVHPEFVRMGYGTKAINLFLDFIRSNNEKNSVEFNVKKNPVGKLDNTDLSNKKNKNENKMLPTKQNTLLIPLNNVSYKTSEYVGTSFGATNELVQFWAKSNFFPVYLKNQPSRITGDFSTICIHPINQKIKVQKTRDLFKRRLIRIVPSFYKNLDYKLFFNLFYYKDEANIQPDKIIKLDSIKHNFSEFDILSLEKYISGNVDYKIVAHLMHDFSIKYFDTKFSFVLSPLHRLSCFLLVCNLSHSMKFLKFCLLKSIK</sequence>
<dbReference type="GO" id="GO:0008033">
    <property type="term" value="P:tRNA processing"/>
    <property type="evidence" value="ECO:0007669"/>
    <property type="project" value="UniProtKB-KW"/>
</dbReference>
<name>J9D5X0_EDHAE</name>
<dbReference type="EMBL" id="AFBI03000044">
    <property type="protein sequence ID" value="EJW03176.1"/>
    <property type="molecule type" value="Genomic_DNA"/>
</dbReference>
<dbReference type="Pfam" id="PF05127">
    <property type="entry name" value="NAT10_TcmA_helicase"/>
    <property type="match status" value="1"/>
</dbReference>
<keyword evidence="6" id="KW-0012">Acyltransferase</keyword>
<keyword evidence="4" id="KW-0547">Nucleotide-binding</keyword>
<evidence type="ECO:0000256" key="1">
    <source>
        <dbReference type="ARBA" id="ARBA00004604"/>
    </source>
</evidence>
<dbReference type="Gene3D" id="3.40.50.300">
    <property type="entry name" value="P-loop containing nucleotide triphosphate hydrolases"/>
    <property type="match status" value="1"/>
</dbReference>
<comment type="subcellular location">
    <subcellularLocation>
        <location evidence="1">Nucleus</location>
        <location evidence="1">Nucleolus</location>
    </subcellularLocation>
</comment>
<dbReference type="CDD" id="cd04301">
    <property type="entry name" value="NAT_SF"/>
    <property type="match status" value="1"/>
</dbReference>
<feature type="domain" description="N-acetyltransferase" evidence="10">
    <location>
        <begin position="740"/>
        <end position="912"/>
    </location>
</feature>
<accession>J9D5X0</accession>
<dbReference type="GO" id="GO:0005524">
    <property type="term" value="F:ATP binding"/>
    <property type="evidence" value="ECO:0007669"/>
    <property type="project" value="UniProtKB-KW"/>
</dbReference>
<evidence type="ECO:0000256" key="5">
    <source>
        <dbReference type="ARBA" id="ARBA00022840"/>
    </source>
</evidence>
<dbReference type="OrthoDB" id="10067491at2759"/>
<evidence type="ECO:0000256" key="3">
    <source>
        <dbReference type="ARBA" id="ARBA00022694"/>
    </source>
</evidence>
<organism evidence="11 12">
    <name type="scientific">Edhazardia aedis (strain USNM 41457)</name>
    <name type="common">Microsporidian parasite</name>
    <dbReference type="NCBI Taxonomy" id="1003232"/>
    <lineage>
        <taxon>Eukaryota</taxon>
        <taxon>Fungi</taxon>
        <taxon>Fungi incertae sedis</taxon>
        <taxon>Microsporidia</taxon>
        <taxon>Edhazardia</taxon>
    </lineage>
</organism>
<dbReference type="Proteomes" id="UP000003163">
    <property type="component" value="Unassembled WGS sequence"/>
</dbReference>
<dbReference type="GO" id="GO:1904812">
    <property type="term" value="P:rRNA acetylation involved in maturation of SSU-rRNA"/>
    <property type="evidence" value="ECO:0007669"/>
    <property type="project" value="TreeGrafter"/>
</dbReference>
<keyword evidence="7" id="KW-0175">Coiled coil</keyword>
<evidence type="ECO:0000256" key="6">
    <source>
        <dbReference type="ARBA" id="ARBA00023315"/>
    </source>
</evidence>
<dbReference type="Pfam" id="PF08351">
    <property type="entry name" value="TmcA_N"/>
    <property type="match status" value="1"/>
</dbReference>
<dbReference type="Gene3D" id="3.40.630.30">
    <property type="match status" value="2"/>
</dbReference>
<reference evidence="11 12" key="1">
    <citation type="submission" date="2011-08" db="EMBL/GenBank/DDBJ databases">
        <authorList>
            <person name="Liu Z.J."/>
            <person name="Shi F.L."/>
            <person name="Lu J.Q."/>
            <person name="Li M."/>
            <person name="Wang Z.L."/>
        </authorList>
    </citation>
    <scope>NUCLEOTIDE SEQUENCE [LARGE SCALE GENOMIC DNA]</scope>
    <source>
        <strain evidence="11 12">USNM 41457</strain>
    </source>
</reference>
<dbReference type="InterPro" id="IPR007807">
    <property type="entry name" value="TcmA/NAT10_helicase"/>
</dbReference>
<evidence type="ECO:0000259" key="9">
    <source>
        <dbReference type="Pfam" id="PF08351"/>
    </source>
</evidence>
<dbReference type="Pfam" id="PF13718">
    <property type="entry name" value="GNAT_acetyltr_2"/>
    <property type="match status" value="2"/>
</dbReference>
<dbReference type="InterPro" id="IPR032672">
    <property type="entry name" value="TmcA/NAT10/Kre33"/>
</dbReference>
<evidence type="ECO:0008006" key="13">
    <source>
        <dbReference type="Google" id="ProtNLM"/>
    </source>
</evidence>
<feature type="domain" description="TcmA/NAT10 helicase" evidence="8">
    <location>
        <begin position="336"/>
        <end position="524"/>
    </location>
</feature>
<evidence type="ECO:0000313" key="12">
    <source>
        <dbReference type="Proteomes" id="UP000003163"/>
    </source>
</evidence>
<dbReference type="GO" id="GO:0000049">
    <property type="term" value="F:tRNA binding"/>
    <property type="evidence" value="ECO:0007669"/>
    <property type="project" value="TreeGrafter"/>
</dbReference>
<dbReference type="STRING" id="1003232.J9D5X0"/>
<evidence type="ECO:0000256" key="2">
    <source>
        <dbReference type="ARBA" id="ARBA00022679"/>
    </source>
</evidence>
<dbReference type="PANTHER" id="PTHR10925">
    <property type="entry name" value="N-ACETYLTRANSFERASE 10"/>
    <property type="match status" value="1"/>
</dbReference>
<evidence type="ECO:0000256" key="4">
    <source>
        <dbReference type="ARBA" id="ARBA00022741"/>
    </source>
</evidence>
<protein>
    <recommendedName>
        <fullName evidence="13">18S rRNA cytosine acetyltransferase</fullName>
    </recommendedName>
</protein>
<dbReference type="VEuPathDB" id="MicrosporidiaDB:EDEG_02481"/>
<dbReference type="InterPro" id="IPR013562">
    <property type="entry name" value="TmcA/NAT10_N"/>
</dbReference>
<dbReference type="GO" id="GO:0030686">
    <property type="term" value="C:90S preribosome"/>
    <property type="evidence" value="ECO:0007669"/>
    <property type="project" value="TreeGrafter"/>
</dbReference>
<dbReference type="InterPro" id="IPR027417">
    <property type="entry name" value="P-loop_NTPase"/>
</dbReference>
<evidence type="ECO:0000259" key="10">
    <source>
        <dbReference type="Pfam" id="PF13718"/>
    </source>
</evidence>
<feature type="coiled-coil region" evidence="7">
    <location>
        <begin position="686"/>
        <end position="713"/>
    </location>
</feature>
<dbReference type="SUPFAM" id="SSF55729">
    <property type="entry name" value="Acyl-CoA N-acyltransferases (Nat)"/>
    <property type="match status" value="1"/>
</dbReference>
<keyword evidence="12" id="KW-1185">Reference proteome</keyword>
<feature type="domain" description="TmcA/NAT10 N-terminal" evidence="9">
    <location>
        <begin position="6"/>
        <end position="124"/>
    </location>
</feature>
<dbReference type="PANTHER" id="PTHR10925:SF5">
    <property type="entry name" value="RNA CYTIDINE ACETYLTRANSFERASE"/>
    <property type="match status" value="1"/>
</dbReference>
<dbReference type="FunCoup" id="J9D5X0">
    <property type="interactions" value="214"/>
</dbReference>
<reference evidence="12" key="2">
    <citation type="submission" date="2015-07" db="EMBL/GenBank/DDBJ databases">
        <title>Contrasting host-pathogen interactions and genome evolution in two generalist and specialist microsporidian pathogens of mosquitoes.</title>
        <authorList>
            <consortium name="The Broad Institute Genomics Platform"/>
            <consortium name="The Broad Institute Genome Sequencing Center for Infectious Disease"/>
            <person name="Cuomo C.A."/>
            <person name="Sanscrainte N.D."/>
            <person name="Goldberg J.M."/>
            <person name="Heiman D."/>
            <person name="Young S."/>
            <person name="Zeng Q."/>
            <person name="Becnel J.J."/>
            <person name="Birren B.W."/>
        </authorList>
    </citation>
    <scope>NUCLEOTIDE SEQUENCE [LARGE SCALE GENOMIC DNA]</scope>
    <source>
        <strain evidence="12">USNM 41457</strain>
    </source>
</reference>
<gene>
    <name evidence="11" type="ORF">EDEG_02481</name>
</gene>
<dbReference type="InParanoid" id="J9D5X0"/>
<keyword evidence="2" id="KW-0808">Transferase</keyword>
<keyword evidence="5" id="KW-0067">ATP-binding</keyword>
<dbReference type="Gene3D" id="3.40.50.11040">
    <property type="match status" value="1"/>
</dbReference>
<dbReference type="GO" id="GO:1990883">
    <property type="term" value="F:18S rRNA cytidine N-acetyltransferase activity"/>
    <property type="evidence" value="ECO:0007669"/>
    <property type="project" value="TreeGrafter"/>
</dbReference>
<comment type="caution">
    <text evidence="11">The sequence shown here is derived from an EMBL/GenBank/DDBJ whole genome shotgun (WGS) entry which is preliminary data.</text>
</comment>
<evidence type="ECO:0000313" key="11">
    <source>
        <dbReference type="EMBL" id="EJW03176.1"/>
    </source>
</evidence>
<dbReference type="GO" id="GO:0005730">
    <property type="term" value="C:nucleolus"/>
    <property type="evidence" value="ECO:0007669"/>
    <property type="project" value="UniProtKB-SubCell"/>
</dbReference>
<dbReference type="InterPro" id="IPR000182">
    <property type="entry name" value="GNAT_dom"/>
</dbReference>
<proteinExistence type="predicted"/>
<keyword evidence="3" id="KW-0819">tRNA processing</keyword>
<dbReference type="InterPro" id="IPR016181">
    <property type="entry name" value="Acyl_CoA_acyltransferase"/>
</dbReference>
<dbReference type="AlphaFoldDB" id="J9D5X0"/>
<feature type="domain" description="N-acetyltransferase" evidence="10">
    <location>
        <begin position="564"/>
        <end position="616"/>
    </location>
</feature>